<proteinExistence type="predicted"/>
<dbReference type="Gene3D" id="3.40.50.1110">
    <property type="entry name" value="SGNH hydrolase"/>
    <property type="match status" value="1"/>
</dbReference>
<reference evidence="3" key="1">
    <citation type="submission" date="2021-04" db="EMBL/GenBank/DDBJ databases">
        <title>Draft genome sequence of Xylanibacillus composti strain K13.</title>
        <authorList>
            <person name="Uke A."/>
            <person name="Chhe C."/>
            <person name="Baramee S."/>
            <person name="Kosugi A."/>
        </authorList>
    </citation>
    <scope>NUCLEOTIDE SEQUENCE</scope>
    <source>
        <strain evidence="3">K13</strain>
    </source>
</reference>
<dbReference type="InterPro" id="IPR051532">
    <property type="entry name" value="Ester_Hydrolysis_Enzymes"/>
</dbReference>
<dbReference type="InterPro" id="IPR013830">
    <property type="entry name" value="SGNH_hydro"/>
</dbReference>
<dbReference type="InterPro" id="IPR036514">
    <property type="entry name" value="SGNH_hydro_sf"/>
</dbReference>
<feature type="signal peptide" evidence="1">
    <location>
        <begin position="1"/>
        <end position="24"/>
    </location>
</feature>
<dbReference type="PANTHER" id="PTHR30383">
    <property type="entry name" value="THIOESTERASE 1/PROTEASE 1/LYSOPHOSPHOLIPASE L1"/>
    <property type="match status" value="1"/>
</dbReference>
<dbReference type="SUPFAM" id="SSF52266">
    <property type="entry name" value="SGNH hydrolase"/>
    <property type="match status" value="1"/>
</dbReference>
<protein>
    <submittedName>
        <fullName evidence="3">Lipase</fullName>
    </submittedName>
</protein>
<keyword evidence="4" id="KW-1185">Reference proteome</keyword>
<dbReference type="RefSeq" id="WP_213413237.1">
    <property type="nucleotide sequence ID" value="NZ_BOVK01000047.1"/>
</dbReference>
<dbReference type="Pfam" id="PF13472">
    <property type="entry name" value="Lipase_GDSL_2"/>
    <property type="match status" value="1"/>
</dbReference>
<evidence type="ECO:0000313" key="4">
    <source>
        <dbReference type="Proteomes" id="UP000677918"/>
    </source>
</evidence>
<dbReference type="PROSITE" id="PS51257">
    <property type="entry name" value="PROKAR_LIPOPROTEIN"/>
    <property type="match status" value="1"/>
</dbReference>
<dbReference type="EMBL" id="BOVK01000047">
    <property type="protein sequence ID" value="GIQ70401.1"/>
    <property type="molecule type" value="Genomic_DNA"/>
</dbReference>
<evidence type="ECO:0000256" key="1">
    <source>
        <dbReference type="SAM" id="SignalP"/>
    </source>
</evidence>
<evidence type="ECO:0000259" key="2">
    <source>
        <dbReference type="Pfam" id="PF13472"/>
    </source>
</evidence>
<gene>
    <name evidence="3" type="ORF">XYCOK13_32250</name>
</gene>
<dbReference type="AlphaFoldDB" id="A0A8J4M4B0"/>
<comment type="caution">
    <text evidence="3">The sequence shown here is derived from an EMBL/GenBank/DDBJ whole genome shotgun (WGS) entry which is preliminary data.</text>
</comment>
<name>A0A8J4M4B0_9BACL</name>
<dbReference type="Proteomes" id="UP000677918">
    <property type="component" value="Unassembled WGS sequence"/>
</dbReference>
<accession>A0A8J4M4B0</accession>
<keyword evidence="1" id="KW-0732">Signal</keyword>
<sequence length="226" mass="24433">MKKMGKSKQGMVILAIMVVLLAAACGNNGQPAASSGQTGDGSAPEPSFYATSVFLGDSITEGLSYHDVLDVENVLAGAGKTAHIALETGDVDELVSRMPEHVYIQLGSDDILWPTDDPVAYSLSHYAQLIEEIHKQLPDASITLLSVTPVTAEAEEAEPRYGNIAEYNERLKALAAEKQVEFIDLSPLVADHADLYDTDGIHFQAEFYPLLLGYLQESSNLPQRVK</sequence>
<feature type="chain" id="PRO_5039169790" evidence="1">
    <location>
        <begin position="25"/>
        <end position="226"/>
    </location>
</feature>
<evidence type="ECO:0000313" key="3">
    <source>
        <dbReference type="EMBL" id="GIQ70401.1"/>
    </source>
</evidence>
<feature type="domain" description="SGNH hydrolase-type esterase" evidence="2">
    <location>
        <begin position="54"/>
        <end position="208"/>
    </location>
</feature>
<organism evidence="3 4">
    <name type="scientific">Xylanibacillus composti</name>
    <dbReference type="NCBI Taxonomy" id="1572762"/>
    <lineage>
        <taxon>Bacteria</taxon>
        <taxon>Bacillati</taxon>
        <taxon>Bacillota</taxon>
        <taxon>Bacilli</taxon>
        <taxon>Bacillales</taxon>
        <taxon>Paenibacillaceae</taxon>
        <taxon>Xylanibacillus</taxon>
    </lineage>
</organism>